<name>A0ACC1QNT2_9HYPO</name>
<organism evidence="1 2">
    <name type="scientific">Lecanicillium saksenae</name>
    <dbReference type="NCBI Taxonomy" id="468837"/>
    <lineage>
        <taxon>Eukaryota</taxon>
        <taxon>Fungi</taxon>
        <taxon>Dikarya</taxon>
        <taxon>Ascomycota</taxon>
        <taxon>Pezizomycotina</taxon>
        <taxon>Sordariomycetes</taxon>
        <taxon>Hypocreomycetidae</taxon>
        <taxon>Hypocreales</taxon>
        <taxon>Cordycipitaceae</taxon>
        <taxon>Lecanicillium</taxon>
    </lineage>
</organism>
<protein>
    <submittedName>
        <fullName evidence="1">Uncharacterized protein</fullName>
    </submittedName>
</protein>
<dbReference type="EMBL" id="JANAKD010001106">
    <property type="protein sequence ID" value="KAJ3483347.1"/>
    <property type="molecule type" value="Genomic_DNA"/>
</dbReference>
<proteinExistence type="predicted"/>
<dbReference type="Proteomes" id="UP001148737">
    <property type="component" value="Unassembled WGS sequence"/>
</dbReference>
<accession>A0ACC1QNT2</accession>
<evidence type="ECO:0000313" key="1">
    <source>
        <dbReference type="EMBL" id="KAJ3483347.1"/>
    </source>
</evidence>
<reference evidence="1" key="1">
    <citation type="submission" date="2022-07" db="EMBL/GenBank/DDBJ databases">
        <title>Genome Sequence of Lecanicillium saksenae.</title>
        <authorList>
            <person name="Buettner E."/>
        </authorList>
    </citation>
    <scope>NUCLEOTIDE SEQUENCE</scope>
    <source>
        <strain evidence="1">VT-O1</strain>
    </source>
</reference>
<sequence>MEEKFAVYAKQMNSEASPAVVSLVEVASSKRTLGGTWEPRGGAAAKGPDAGVATGASQSPALSILRRPRRALARHPAWHQLLNYTVGFMFVDCVLSGLFVLVCVCAKVDPSLPAAPAVQSQINHNAAHKIAPEALRMEGAQPRAARSATILPNFVGLKFEIHNGKDYHLVSITEDMVGHKLGEFAPTRKPNIYGRK</sequence>
<evidence type="ECO:0000313" key="2">
    <source>
        <dbReference type="Proteomes" id="UP001148737"/>
    </source>
</evidence>
<gene>
    <name evidence="1" type="ORF">NLG97_g7328</name>
</gene>
<comment type="caution">
    <text evidence="1">The sequence shown here is derived from an EMBL/GenBank/DDBJ whole genome shotgun (WGS) entry which is preliminary data.</text>
</comment>
<keyword evidence="2" id="KW-1185">Reference proteome</keyword>